<dbReference type="EMBL" id="CAJOBC010089267">
    <property type="protein sequence ID" value="CAF4378707.1"/>
    <property type="molecule type" value="Genomic_DNA"/>
</dbReference>
<dbReference type="PANTHER" id="PTHR48079">
    <property type="entry name" value="PROTEIN YEEZ"/>
    <property type="match status" value="1"/>
</dbReference>
<sequence length="354" mass="38213">MSSTKINILLTGATGYTGGAVLTGLLQHSNASNFNITALIRGDESRVKKLASLGVTPLIGSNDSHEIIEKAASESHVVIHTANSADDLPSATAIVSGLNKRTKATGKPAIYIHTSGTGVLTEDVRGKKGSNIVYNDLDPAQINGLGDEQLHRNVDLFVINAADANPLLKSVIILPPLIYGIGKGPFNRTSIQLPILIRAALKRAKAEVLGPGEATWDNVHIDDLVDAYIILLDQLLAAYGPDAKVNEKPSPYLTTGREGYYFSESGRHTWRQLAEKLGEVLYKKGIAKSPEVTSFPDEEVESALPFGRFSFLALASQSNCKAERIRKLGWKPHRPSLFDSVEEQVDALIKDAKN</sequence>
<dbReference type="GO" id="GO:0005737">
    <property type="term" value="C:cytoplasm"/>
    <property type="evidence" value="ECO:0007669"/>
    <property type="project" value="TreeGrafter"/>
</dbReference>
<evidence type="ECO:0000259" key="1">
    <source>
        <dbReference type="Pfam" id="PF01370"/>
    </source>
</evidence>
<gene>
    <name evidence="3" type="ORF">GPM918_LOCUS37467</name>
    <name evidence="4" type="ORF">SRO942_LOCUS38237</name>
</gene>
<proteinExistence type="predicted"/>
<dbReference type="Proteomes" id="UP000681722">
    <property type="component" value="Unassembled WGS sequence"/>
</dbReference>
<dbReference type="GO" id="GO:0004029">
    <property type="term" value="F:aldehyde dehydrogenase (NAD+) activity"/>
    <property type="evidence" value="ECO:0007669"/>
    <property type="project" value="TreeGrafter"/>
</dbReference>
<organism evidence="3 5">
    <name type="scientific">Didymodactylos carnosus</name>
    <dbReference type="NCBI Taxonomy" id="1234261"/>
    <lineage>
        <taxon>Eukaryota</taxon>
        <taxon>Metazoa</taxon>
        <taxon>Spiralia</taxon>
        <taxon>Gnathifera</taxon>
        <taxon>Rotifera</taxon>
        <taxon>Eurotatoria</taxon>
        <taxon>Bdelloidea</taxon>
        <taxon>Philodinida</taxon>
        <taxon>Philodinidae</taxon>
        <taxon>Didymodactylos</taxon>
    </lineage>
</organism>
<dbReference type="Proteomes" id="UP000663829">
    <property type="component" value="Unassembled WGS sequence"/>
</dbReference>
<dbReference type="PANTHER" id="PTHR48079:SF6">
    <property type="entry name" value="NAD(P)-BINDING DOMAIN-CONTAINING PROTEIN-RELATED"/>
    <property type="match status" value="1"/>
</dbReference>
<evidence type="ECO:0000259" key="2">
    <source>
        <dbReference type="Pfam" id="PF05368"/>
    </source>
</evidence>
<feature type="domain" description="NAD-dependent epimerase/dehydratase" evidence="1">
    <location>
        <begin position="158"/>
        <end position="234"/>
    </location>
</feature>
<keyword evidence="5" id="KW-1185">Reference proteome</keyword>
<dbReference type="InterPro" id="IPR001509">
    <property type="entry name" value="Epimerase_deHydtase"/>
</dbReference>
<dbReference type="Gene3D" id="3.40.50.720">
    <property type="entry name" value="NAD(P)-binding Rossmann-like Domain"/>
    <property type="match status" value="1"/>
</dbReference>
<evidence type="ECO:0000313" key="4">
    <source>
        <dbReference type="EMBL" id="CAF4378707.1"/>
    </source>
</evidence>
<dbReference type="OrthoDB" id="10262413at2759"/>
<evidence type="ECO:0008006" key="6">
    <source>
        <dbReference type="Google" id="ProtNLM"/>
    </source>
</evidence>
<dbReference type="SUPFAM" id="SSF51735">
    <property type="entry name" value="NAD(P)-binding Rossmann-fold domains"/>
    <property type="match status" value="1"/>
</dbReference>
<dbReference type="EMBL" id="CAJNOQ010023714">
    <property type="protein sequence ID" value="CAF1519015.1"/>
    <property type="molecule type" value="Genomic_DNA"/>
</dbReference>
<comment type="caution">
    <text evidence="3">The sequence shown here is derived from an EMBL/GenBank/DDBJ whole genome shotgun (WGS) entry which is preliminary data.</text>
</comment>
<dbReference type="AlphaFoldDB" id="A0A815UCU4"/>
<reference evidence="3" key="1">
    <citation type="submission" date="2021-02" db="EMBL/GenBank/DDBJ databases">
        <authorList>
            <person name="Nowell W R."/>
        </authorList>
    </citation>
    <scope>NUCLEOTIDE SEQUENCE</scope>
</reference>
<feature type="domain" description="NmrA-like" evidence="2">
    <location>
        <begin position="6"/>
        <end position="85"/>
    </location>
</feature>
<dbReference type="Pfam" id="PF05368">
    <property type="entry name" value="NmrA"/>
    <property type="match status" value="1"/>
</dbReference>
<dbReference type="Pfam" id="PF01370">
    <property type="entry name" value="Epimerase"/>
    <property type="match status" value="1"/>
</dbReference>
<accession>A0A815UCU4</accession>
<dbReference type="InterPro" id="IPR051783">
    <property type="entry name" value="NAD(P)-dependent_oxidoreduct"/>
</dbReference>
<evidence type="ECO:0000313" key="5">
    <source>
        <dbReference type="Proteomes" id="UP000663829"/>
    </source>
</evidence>
<dbReference type="InterPro" id="IPR008030">
    <property type="entry name" value="NmrA-like"/>
</dbReference>
<name>A0A815UCU4_9BILA</name>
<protein>
    <recommendedName>
        <fullName evidence="6">NAD(P)-binding domain-containing protein</fullName>
    </recommendedName>
</protein>
<dbReference type="InterPro" id="IPR036291">
    <property type="entry name" value="NAD(P)-bd_dom_sf"/>
</dbReference>
<evidence type="ECO:0000313" key="3">
    <source>
        <dbReference type="EMBL" id="CAF1519015.1"/>
    </source>
</evidence>